<dbReference type="GO" id="GO:0008168">
    <property type="term" value="F:methyltransferase activity"/>
    <property type="evidence" value="ECO:0007669"/>
    <property type="project" value="UniProtKB-KW"/>
</dbReference>
<dbReference type="PANTHER" id="PTHR31760">
    <property type="entry name" value="S-ADENOSYL-L-METHIONINE-DEPENDENT METHYLTRANSFERASES SUPERFAMILY PROTEIN"/>
    <property type="match status" value="1"/>
</dbReference>
<feature type="binding site" evidence="6">
    <location>
        <position position="143"/>
    </location>
    <ligand>
        <name>S-adenosyl-L-methionine</name>
        <dbReference type="ChEBI" id="CHEBI:59789"/>
    </ligand>
</feature>
<evidence type="ECO:0000313" key="7">
    <source>
        <dbReference type="EMBL" id="MFD1228048.1"/>
    </source>
</evidence>
<dbReference type="NCBIfam" id="TIGR00138">
    <property type="entry name" value="rsmG_gidB"/>
    <property type="match status" value="1"/>
</dbReference>
<comment type="caution">
    <text evidence="7">The sequence shown here is derived from an EMBL/GenBank/DDBJ whole genome shotgun (WGS) entry which is preliminary data.</text>
</comment>
<dbReference type="RefSeq" id="WP_289384342.1">
    <property type="nucleotide sequence ID" value="NZ_JAUCBM010000001.1"/>
</dbReference>
<dbReference type="PIRSF" id="PIRSF003078">
    <property type="entry name" value="GidB"/>
    <property type="match status" value="1"/>
</dbReference>
<accession>A0ABW3V4Y5</accession>
<feature type="binding site" evidence="6">
    <location>
        <position position="75"/>
    </location>
    <ligand>
        <name>S-adenosyl-L-methionine</name>
        <dbReference type="ChEBI" id="CHEBI:59789"/>
    </ligand>
</feature>
<keyword evidence="5 6" id="KW-0949">S-adenosyl-L-methionine</keyword>
<comment type="similarity">
    <text evidence="6">Belongs to the methyltransferase superfamily. RNA methyltransferase RsmG family.</text>
</comment>
<gene>
    <name evidence="6 7" type="primary">rsmG</name>
    <name evidence="7" type="ORF">ACFQ35_12965</name>
</gene>
<dbReference type="Pfam" id="PF02527">
    <property type="entry name" value="GidB"/>
    <property type="match status" value="1"/>
</dbReference>
<dbReference type="HAMAP" id="MF_00074">
    <property type="entry name" value="16SrRNA_methyltr_G"/>
    <property type="match status" value="1"/>
</dbReference>
<dbReference type="SUPFAM" id="SSF53335">
    <property type="entry name" value="S-adenosyl-L-methionine-dependent methyltransferases"/>
    <property type="match status" value="1"/>
</dbReference>
<dbReference type="PANTHER" id="PTHR31760:SF0">
    <property type="entry name" value="S-ADENOSYL-L-METHIONINE-DEPENDENT METHYLTRANSFERASES SUPERFAMILY PROTEIN"/>
    <property type="match status" value="1"/>
</dbReference>
<name>A0ABW3V4Y5_9HYPH</name>
<evidence type="ECO:0000256" key="6">
    <source>
        <dbReference type="HAMAP-Rule" id="MF_00074"/>
    </source>
</evidence>
<comment type="caution">
    <text evidence="6">Lacks conserved residue(s) required for the propagation of feature annotation.</text>
</comment>
<feature type="binding site" evidence="6">
    <location>
        <begin position="127"/>
        <end position="128"/>
    </location>
    <ligand>
        <name>S-adenosyl-L-methionine</name>
        <dbReference type="ChEBI" id="CHEBI:59789"/>
    </ligand>
</feature>
<evidence type="ECO:0000313" key="8">
    <source>
        <dbReference type="Proteomes" id="UP001597263"/>
    </source>
</evidence>
<comment type="function">
    <text evidence="6">Specifically methylates the N7 position of guanine in position 527 of 16S rRNA.</text>
</comment>
<organism evidence="7 8">
    <name type="scientific">Pseudochrobactrum kiredjianiae</name>
    <dbReference type="NCBI Taxonomy" id="386305"/>
    <lineage>
        <taxon>Bacteria</taxon>
        <taxon>Pseudomonadati</taxon>
        <taxon>Pseudomonadota</taxon>
        <taxon>Alphaproteobacteria</taxon>
        <taxon>Hyphomicrobiales</taxon>
        <taxon>Brucellaceae</taxon>
        <taxon>Pseudochrobactrum</taxon>
    </lineage>
</organism>
<comment type="catalytic activity">
    <reaction evidence="6">
        <text>guanosine(527) in 16S rRNA + S-adenosyl-L-methionine = N(7)-methylguanosine(527) in 16S rRNA + S-adenosyl-L-homocysteine</text>
        <dbReference type="Rhea" id="RHEA:42732"/>
        <dbReference type="Rhea" id="RHEA-COMP:10209"/>
        <dbReference type="Rhea" id="RHEA-COMP:10210"/>
        <dbReference type="ChEBI" id="CHEBI:57856"/>
        <dbReference type="ChEBI" id="CHEBI:59789"/>
        <dbReference type="ChEBI" id="CHEBI:74269"/>
        <dbReference type="ChEBI" id="CHEBI:74480"/>
        <dbReference type="EC" id="2.1.1.170"/>
    </reaction>
</comment>
<proteinExistence type="inferred from homology"/>
<evidence type="ECO:0000256" key="2">
    <source>
        <dbReference type="ARBA" id="ARBA00022552"/>
    </source>
</evidence>
<keyword evidence="8" id="KW-1185">Reference proteome</keyword>
<feature type="binding site" evidence="6">
    <location>
        <position position="80"/>
    </location>
    <ligand>
        <name>S-adenosyl-L-methionine</name>
        <dbReference type="ChEBI" id="CHEBI:59789"/>
    </ligand>
</feature>
<dbReference type="InterPro" id="IPR029063">
    <property type="entry name" value="SAM-dependent_MTases_sf"/>
</dbReference>
<keyword evidence="3 6" id="KW-0489">Methyltransferase</keyword>
<keyword evidence="1 6" id="KW-0963">Cytoplasm</keyword>
<dbReference type="EMBL" id="JBHTMA010000040">
    <property type="protein sequence ID" value="MFD1228048.1"/>
    <property type="molecule type" value="Genomic_DNA"/>
</dbReference>
<evidence type="ECO:0000256" key="4">
    <source>
        <dbReference type="ARBA" id="ARBA00022679"/>
    </source>
</evidence>
<reference evidence="8" key="1">
    <citation type="journal article" date="2019" name="Int. J. Syst. Evol. Microbiol.">
        <title>The Global Catalogue of Microorganisms (GCM) 10K type strain sequencing project: providing services to taxonomists for standard genome sequencing and annotation.</title>
        <authorList>
            <consortium name="The Broad Institute Genomics Platform"/>
            <consortium name="The Broad Institute Genome Sequencing Center for Infectious Disease"/>
            <person name="Wu L."/>
            <person name="Ma J."/>
        </authorList>
    </citation>
    <scope>NUCLEOTIDE SEQUENCE [LARGE SCALE GENOMIC DNA]</scope>
    <source>
        <strain evidence="8">CCUG 49584</strain>
    </source>
</reference>
<dbReference type="Gene3D" id="3.40.50.150">
    <property type="entry name" value="Vaccinia Virus protein VP39"/>
    <property type="match status" value="1"/>
</dbReference>
<keyword evidence="2 6" id="KW-0698">rRNA processing</keyword>
<protein>
    <recommendedName>
        <fullName evidence="6">Ribosomal RNA small subunit methyltransferase G</fullName>
        <ecNumber evidence="6">2.1.1.170</ecNumber>
    </recommendedName>
    <alternativeName>
        <fullName evidence="6">16S rRNA 7-methylguanosine methyltransferase</fullName>
        <shortName evidence="6">16S rRNA m7G methyltransferase</shortName>
    </alternativeName>
</protein>
<comment type="subcellular location">
    <subcellularLocation>
        <location evidence="6">Cytoplasm</location>
    </subcellularLocation>
</comment>
<dbReference type="EC" id="2.1.1.170" evidence="6"/>
<keyword evidence="4 6" id="KW-0808">Transferase</keyword>
<dbReference type="GO" id="GO:0032259">
    <property type="term" value="P:methylation"/>
    <property type="evidence" value="ECO:0007669"/>
    <property type="project" value="UniProtKB-KW"/>
</dbReference>
<evidence type="ECO:0000256" key="5">
    <source>
        <dbReference type="ARBA" id="ARBA00022691"/>
    </source>
</evidence>
<dbReference type="InterPro" id="IPR003682">
    <property type="entry name" value="rRNA_ssu_MeTfrase_G"/>
</dbReference>
<evidence type="ECO:0000256" key="1">
    <source>
        <dbReference type="ARBA" id="ARBA00022490"/>
    </source>
</evidence>
<evidence type="ECO:0000256" key="3">
    <source>
        <dbReference type="ARBA" id="ARBA00022603"/>
    </source>
</evidence>
<sequence>MTKDKYFDSLKQIYPSVSRETADDLIGFEILFKKWSKAINLASPNTLETLWERHILDSVQIFKLAPQAKQWLDLGSGGGFPGVVLAVLLKQTGGSIRLVESNGKKSAFLRNALAQFQAPGQVVNARIESCYELIQVPEIITARALASLDKLFELTAPWMTKGAKALFQKGRDYQREIDESLINWKFDLVRHESAIEADSVILEISNLQRR</sequence>
<dbReference type="Proteomes" id="UP001597263">
    <property type="component" value="Unassembled WGS sequence"/>
</dbReference>